<feature type="transmembrane region" description="Helical" evidence="9">
    <location>
        <begin position="393"/>
        <end position="416"/>
    </location>
</feature>
<reference evidence="12" key="1">
    <citation type="submission" date="2021-01" db="UniProtKB">
        <authorList>
            <consortium name="EnsemblMetazoa"/>
        </authorList>
    </citation>
    <scope>IDENTIFICATION</scope>
</reference>
<dbReference type="InterPro" id="IPR000276">
    <property type="entry name" value="GPCR_Rhodpsn"/>
</dbReference>
<dbReference type="CDD" id="cd00637">
    <property type="entry name" value="7tm_classA_rhodopsin-like"/>
    <property type="match status" value="1"/>
</dbReference>
<protein>
    <recommendedName>
        <fullName evidence="11">G-protein coupled receptors family 1 profile domain-containing protein</fullName>
    </recommendedName>
</protein>
<keyword evidence="6 8" id="KW-0675">Receptor</keyword>
<dbReference type="InterPro" id="IPR017452">
    <property type="entry name" value="GPCR_Rhodpsn_7TM"/>
</dbReference>
<organism evidence="12 13">
    <name type="scientific">Clytia hemisphaerica</name>
    <dbReference type="NCBI Taxonomy" id="252671"/>
    <lineage>
        <taxon>Eukaryota</taxon>
        <taxon>Metazoa</taxon>
        <taxon>Cnidaria</taxon>
        <taxon>Hydrozoa</taxon>
        <taxon>Hydroidolina</taxon>
        <taxon>Leptothecata</taxon>
        <taxon>Obeliida</taxon>
        <taxon>Clytiidae</taxon>
        <taxon>Clytia</taxon>
    </lineage>
</organism>
<dbReference type="GeneID" id="136805651"/>
<keyword evidence="13" id="KW-1185">Reference proteome</keyword>
<feature type="transmembrane region" description="Helical" evidence="9">
    <location>
        <begin position="353"/>
        <end position="373"/>
    </location>
</feature>
<comment type="similarity">
    <text evidence="8">Belongs to the G-protein coupled receptor 1 family.</text>
</comment>
<keyword evidence="2 8" id="KW-0812">Transmembrane</keyword>
<sequence>MNLFTGASSKHNVMSIWVITILIQPVITVNNASRSKSPTTLIYHGNGKISSSLPHNRRRSGLASTVVAPGKNQMENLSDKAEWWTGNETAPTAHVENLLEYCSLFKQPLEECNCTWYRALKPKGNLNFCRDQDQPLTCTLARRITNRAIIGISTIGIFGNLLVLVVTGYHRHRITVCRRIIGMLAFSDLLFSLVQLVIYFPAFWTCLWIYETIMCKILRFSVHAFCMISLGFVMIIAFERFNGIVKPFQIRVSNKKIYLTTILNIVWAITFSIPLLIHLDVVYGGECTKNWSDPRQALIYDMVLVISTFLIPIIVTSVLYILIVKSLYQVKSETGSIIGKQQKHRRRREDRRITSIIAYLLVSFVILVAPNRLLNLLHGYGVFDDLAQETYSYLQLAAMLPYAIHASINPLIYSIIDRKFRKNVRMLFYKVTNQEKKAFSIVNSEKHLLGAPHNRESSIISDV</sequence>
<evidence type="ECO:0000313" key="13">
    <source>
        <dbReference type="Proteomes" id="UP000594262"/>
    </source>
</evidence>
<evidence type="ECO:0000256" key="8">
    <source>
        <dbReference type="RuleBase" id="RU000688"/>
    </source>
</evidence>
<evidence type="ECO:0000256" key="2">
    <source>
        <dbReference type="ARBA" id="ARBA00022692"/>
    </source>
</evidence>
<dbReference type="GO" id="GO:0005886">
    <property type="term" value="C:plasma membrane"/>
    <property type="evidence" value="ECO:0007669"/>
    <property type="project" value="TreeGrafter"/>
</dbReference>
<evidence type="ECO:0000256" key="6">
    <source>
        <dbReference type="ARBA" id="ARBA00023170"/>
    </source>
</evidence>
<feature type="transmembrane region" description="Helical" evidence="9">
    <location>
        <begin position="148"/>
        <end position="169"/>
    </location>
</feature>
<keyword evidence="3 9" id="KW-1133">Transmembrane helix</keyword>
<keyword evidence="10" id="KW-0732">Signal</keyword>
<evidence type="ECO:0000259" key="11">
    <source>
        <dbReference type="PROSITE" id="PS50262"/>
    </source>
</evidence>
<dbReference type="AlphaFoldDB" id="A0A7M5WXZ9"/>
<dbReference type="EnsemblMetazoa" id="CLYHEMT014844.1">
    <property type="protein sequence ID" value="CLYHEMP014844.1"/>
    <property type="gene ID" value="CLYHEMG014844"/>
</dbReference>
<dbReference type="PANTHER" id="PTHR45695">
    <property type="entry name" value="LEUCOKININ RECEPTOR-RELATED"/>
    <property type="match status" value="1"/>
</dbReference>
<accession>A0A7M5WXZ9</accession>
<proteinExistence type="inferred from homology"/>
<dbReference type="SUPFAM" id="SSF81321">
    <property type="entry name" value="Family A G protein-coupled receptor-like"/>
    <property type="match status" value="1"/>
</dbReference>
<keyword evidence="5 9" id="KW-0472">Membrane</keyword>
<feature type="signal peptide" evidence="10">
    <location>
        <begin position="1"/>
        <end position="28"/>
    </location>
</feature>
<dbReference type="PROSITE" id="PS50262">
    <property type="entry name" value="G_PROTEIN_RECEP_F1_2"/>
    <property type="match status" value="1"/>
</dbReference>
<dbReference type="Proteomes" id="UP000594262">
    <property type="component" value="Unplaced"/>
</dbReference>
<keyword evidence="4 8" id="KW-0297">G-protein coupled receptor</keyword>
<feature type="domain" description="G-protein coupled receptors family 1 profile" evidence="11">
    <location>
        <begin position="159"/>
        <end position="413"/>
    </location>
</feature>
<evidence type="ECO:0000256" key="7">
    <source>
        <dbReference type="ARBA" id="ARBA00023224"/>
    </source>
</evidence>
<name>A0A7M5WXZ9_9CNID</name>
<dbReference type="GO" id="GO:0004930">
    <property type="term" value="F:G protein-coupled receptor activity"/>
    <property type="evidence" value="ECO:0007669"/>
    <property type="project" value="UniProtKB-KW"/>
</dbReference>
<feature type="transmembrane region" description="Helical" evidence="9">
    <location>
        <begin position="257"/>
        <end position="277"/>
    </location>
</feature>
<evidence type="ECO:0000256" key="4">
    <source>
        <dbReference type="ARBA" id="ARBA00023040"/>
    </source>
</evidence>
<feature type="transmembrane region" description="Helical" evidence="9">
    <location>
        <begin position="189"/>
        <end position="210"/>
    </location>
</feature>
<evidence type="ECO:0000313" key="12">
    <source>
        <dbReference type="EnsemblMetazoa" id="CLYHEMP014844.1"/>
    </source>
</evidence>
<feature type="transmembrane region" description="Helical" evidence="9">
    <location>
        <begin position="297"/>
        <end position="323"/>
    </location>
</feature>
<dbReference type="PROSITE" id="PS00237">
    <property type="entry name" value="G_PROTEIN_RECEP_F1_1"/>
    <property type="match status" value="1"/>
</dbReference>
<evidence type="ECO:0000256" key="9">
    <source>
        <dbReference type="SAM" id="Phobius"/>
    </source>
</evidence>
<dbReference type="RefSeq" id="XP_066918327.1">
    <property type="nucleotide sequence ID" value="XM_067062226.1"/>
</dbReference>
<evidence type="ECO:0000256" key="10">
    <source>
        <dbReference type="SAM" id="SignalP"/>
    </source>
</evidence>
<dbReference type="PRINTS" id="PR00237">
    <property type="entry name" value="GPCRRHODOPSN"/>
</dbReference>
<evidence type="ECO:0000256" key="5">
    <source>
        <dbReference type="ARBA" id="ARBA00023136"/>
    </source>
</evidence>
<comment type="subcellular location">
    <subcellularLocation>
        <location evidence="1">Membrane</location>
        <topology evidence="1">Multi-pass membrane protein</topology>
    </subcellularLocation>
</comment>
<dbReference type="Gene3D" id="1.20.1070.10">
    <property type="entry name" value="Rhodopsin 7-helix transmembrane proteins"/>
    <property type="match status" value="1"/>
</dbReference>
<dbReference type="OrthoDB" id="5959258at2759"/>
<evidence type="ECO:0000256" key="3">
    <source>
        <dbReference type="ARBA" id="ARBA00022989"/>
    </source>
</evidence>
<keyword evidence="7 8" id="KW-0807">Transducer</keyword>
<evidence type="ECO:0000256" key="1">
    <source>
        <dbReference type="ARBA" id="ARBA00004141"/>
    </source>
</evidence>
<dbReference type="PANTHER" id="PTHR45695:SF9">
    <property type="entry name" value="LEUCOKININ RECEPTOR"/>
    <property type="match status" value="1"/>
</dbReference>
<dbReference type="Pfam" id="PF00001">
    <property type="entry name" value="7tm_1"/>
    <property type="match status" value="1"/>
</dbReference>
<feature type="transmembrane region" description="Helical" evidence="9">
    <location>
        <begin position="216"/>
        <end position="237"/>
    </location>
</feature>
<feature type="chain" id="PRO_5029706171" description="G-protein coupled receptors family 1 profile domain-containing protein" evidence="10">
    <location>
        <begin position="29"/>
        <end position="463"/>
    </location>
</feature>